<evidence type="ECO:0000313" key="13">
    <source>
        <dbReference type="EMBL" id="OBR82486.1"/>
    </source>
</evidence>
<dbReference type="GO" id="GO:0005743">
    <property type="term" value="C:mitochondrial inner membrane"/>
    <property type="evidence" value="ECO:0007669"/>
    <property type="project" value="TreeGrafter"/>
</dbReference>
<dbReference type="SUPFAM" id="SSF56645">
    <property type="entry name" value="Acyl-CoA dehydrogenase NM domain-like"/>
    <property type="match status" value="1"/>
</dbReference>
<evidence type="ECO:0000313" key="15">
    <source>
        <dbReference type="Proteomes" id="UP000078595"/>
    </source>
</evidence>
<dbReference type="KEGG" id="kdj:28970945"/>
<dbReference type="Pfam" id="PF02770">
    <property type="entry name" value="Acyl-CoA_dh_M"/>
    <property type="match status" value="1"/>
</dbReference>
<evidence type="ECO:0000256" key="1">
    <source>
        <dbReference type="ARBA" id="ARBA00001974"/>
    </source>
</evidence>
<dbReference type="VEuPathDB" id="FungiDB:I303_07246"/>
<dbReference type="AlphaFoldDB" id="A0A1A5ZXF2"/>
<keyword evidence="6" id="KW-0809">Transit peptide</keyword>
<name>A0A1A5ZXF2_9TREE</name>
<comment type="subcellular location">
    <subcellularLocation>
        <location evidence="2">Mitochondrion matrix</location>
    </subcellularLocation>
</comment>
<dbReference type="GO" id="GO:0033539">
    <property type="term" value="P:fatty acid beta-oxidation using acyl-CoA dehydrogenase"/>
    <property type="evidence" value="ECO:0007669"/>
    <property type="project" value="TreeGrafter"/>
</dbReference>
<reference evidence="14" key="2">
    <citation type="submission" date="2013-07" db="EMBL/GenBank/DDBJ databases">
        <authorList>
            <consortium name="The Broad Institute Genome Sequencing Platform"/>
            <person name="Cuomo C."/>
            <person name="Litvintseva A."/>
            <person name="Chen Y."/>
            <person name="Heitman J."/>
            <person name="Sun S."/>
            <person name="Springer D."/>
            <person name="Dromer F."/>
            <person name="Young S.K."/>
            <person name="Zeng Q."/>
            <person name="Gargeya S."/>
            <person name="Fitzgerald M."/>
            <person name="Abouelleil A."/>
            <person name="Alvarado L."/>
            <person name="Berlin A.M."/>
            <person name="Chapman S.B."/>
            <person name="Dewar J."/>
            <person name="Goldberg J."/>
            <person name="Griggs A."/>
            <person name="Gujja S."/>
            <person name="Hansen M."/>
            <person name="Howarth C."/>
            <person name="Imamovic A."/>
            <person name="Larimer J."/>
            <person name="McCowan C."/>
            <person name="Murphy C."/>
            <person name="Pearson M."/>
            <person name="Priest M."/>
            <person name="Roberts A."/>
            <person name="Saif S."/>
            <person name="Shea T."/>
            <person name="Sykes S."/>
            <person name="Wortman J."/>
            <person name="Nusbaum C."/>
            <person name="Birren B."/>
        </authorList>
    </citation>
    <scope>NUCLEOTIDE SEQUENCE</scope>
    <source>
        <strain evidence="14">CBS 10117</strain>
    </source>
</reference>
<dbReference type="PANTHER" id="PTHR42807:SF1">
    <property type="entry name" value="GLUTARYL-COA DEHYDROGENASE, MITOCHONDRIAL"/>
    <property type="match status" value="1"/>
</dbReference>
<dbReference type="OrthoDB" id="435240at2759"/>
<evidence type="ECO:0000256" key="4">
    <source>
        <dbReference type="ARBA" id="ARBA00022630"/>
    </source>
</evidence>
<dbReference type="InterPro" id="IPR037069">
    <property type="entry name" value="AcylCoA_DH/ox_N_sf"/>
</dbReference>
<dbReference type="GO" id="GO:0046949">
    <property type="term" value="P:fatty-acyl-CoA biosynthetic process"/>
    <property type="evidence" value="ECO:0007669"/>
    <property type="project" value="TreeGrafter"/>
</dbReference>
<keyword evidence="4 9" id="KW-0285">Flavoprotein</keyword>
<organism evidence="13">
    <name type="scientific">Kwoniella dejecticola CBS 10117</name>
    <dbReference type="NCBI Taxonomy" id="1296121"/>
    <lineage>
        <taxon>Eukaryota</taxon>
        <taxon>Fungi</taxon>
        <taxon>Dikarya</taxon>
        <taxon>Basidiomycota</taxon>
        <taxon>Agaricomycotina</taxon>
        <taxon>Tremellomycetes</taxon>
        <taxon>Tremellales</taxon>
        <taxon>Cryptococcaceae</taxon>
        <taxon>Kwoniella</taxon>
    </lineage>
</organism>
<sequence length="427" mass="46585">MTRIQALRPALRSTLGSVSRSSGFIGSRRMASNFPKFDWEDPLNMNSLLTEEEQQIHETAKSYCQENLQPRVLEAYRTEDFDPKILKEMGSLGLLGATINGYGCAGVSSVSYGLIAREVERVDSGYRSAMSVQSSLVMHPINEFGSEEQKEKYLPKLATGEMIGCFGLTEPNHGSDPSSMKTTAMKTKEGWTLNGSKTWISNAPVADLFVIWARVVENGEKGKVKGFLVEKGSPGLSAPAIKNKLALRASITGSVFLEDVKIPSDAILPKSSGLGSPFSCLNNARYGISWGVMGALEDCIARSREYALERKQFDRPLAAFQLVQKKLSDASSACTLGLLGSLQLGRLKDQKLWSPDMVSMMKRNNCGEALKHSRVLLDILGGNACSDEYHIGRHVQNLQVANTYEGTHDIHALILGKAITGVQAFAN</sequence>
<keyword evidence="7 9" id="KW-0560">Oxidoreductase</keyword>
<dbReference type="InterPro" id="IPR009075">
    <property type="entry name" value="AcylCo_DH/oxidase_C"/>
</dbReference>
<reference evidence="14" key="3">
    <citation type="submission" date="2024-02" db="EMBL/GenBank/DDBJ databases">
        <title>Comparative genomics of Cryptococcus and Kwoniella reveals pathogenesis evolution and contrasting modes of karyotype evolution via chromosome fusion or intercentromeric recombination.</title>
        <authorList>
            <person name="Coelho M.A."/>
            <person name="David-Palma M."/>
            <person name="Shea T."/>
            <person name="Bowers K."/>
            <person name="McGinley-Smith S."/>
            <person name="Mohammad A.W."/>
            <person name="Gnirke A."/>
            <person name="Yurkov A.M."/>
            <person name="Nowrousian M."/>
            <person name="Sun S."/>
            <person name="Cuomo C.A."/>
            <person name="Heitman J."/>
        </authorList>
    </citation>
    <scope>NUCLEOTIDE SEQUENCE</scope>
    <source>
        <strain evidence="14">CBS 10117</strain>
    </source>
</reference>
<dbReference type="InterPro" id="IPR046373">
    <property type="entry name" value="Acyl-CoA_Oxase/DH_mid-dom_sf"/>
</dbReference>
<accession>A0A1A5ZXF2</accession>
<dbReference type="SUPFAM" id="SSF47203">
    <property type="entry name" value="Acyl-CoA dehydrogenase C-terminal domain-like"/>
    <property type="match status" value="1"/>
</dbReference>
<dbReference type="InterPro" id="IPR036250">
    <property type="entry name" value="AcylCo_DH-like_C"/>
</dbReference>
<evidence type="ECO:0000259" key="11">
    <source>
        <dbReference type="Pfam" id="PF02770"/>
    </source>
</evidence>
<dbReference type="FunFam" id="1.20.140.10:FF:000006">
    <property type="entry name" value="Glutaryl-CoA dehydrogenase, mitochondrial"/>
    <property type="match status" value="1"/>
</dbReference>
<dbReference type="CDD" id="cd01151">
    <property type="entry name" value="GCD"/>
    <property type="match status" value="1"/>
</dbReference>
<dbReference type="GeneID" id="28970945"/>
<dbReference type="GO" id="GO:0050660">
    <property type="term" value="F:flavin adenine dinucleotide binding"/>
    <property type="evidence" value="ECO:0007669"/>
    <property type="project" value="InterPro"/>
</dbReference>
<dbReference type="GO" id="GO:0000062">
    <property type="term" value="F:fatty-acyl-CoA binding"/>
    <property type="evidence" value="ECO:0007669"/>
    <property type="project" value="TreeGrafter"/>
</dbReference>
<dbReference type="Proteomes" id="UP000078595">
    <property type="component" value="Chromosome 11"/>
</dbReference>
<evidence type="ECO:0000313" key="14">
    <source>
        <dbReference type="EMBL" id="WWC65807.1"/>
    </source>
</evidence>
<evidence type="ECO:0000259" key="12">
    <source>
        <dbReference type="Pfam" id="PF02771"/>
    </source>
</evidence>
<keyword evidence="8" id="KW-0496">Mitochondrion</keyword>
<evidence type="ECO:0000256" key="5">
    <source>
        <dbReference type="ARBA" id="ARBA00022827"/>
    </source>
</evidence>
<protein>
    <submittedName>
        <fullName evidence="13">Glutaryl-CoA dehydrogenase</fullName>
    </submittedName>
</protein>
<evidence type="ECO:0000256" key="6">
    <source>
        <dbReference type="ARBA" id="ARBA00022946"/>
    </source>
</evidence>
<reference evidence="13" key="1">
    <citation type="submission" date="2013-07" db="EMBL/GenBank/DDBJ databases">
        <title>The Genome Sequence of Cryptococcus dejecticola CBS10117.</title>
        <authorList>
            <consortium name="The Broad Institute Genome Sequencing Platform"/>
            <person name="Cuomo C."/>
            <person name="Litvintseva A."/>
            <person name="Chen Y."/>
            <person name="Heitman J."/>
            <person name="Sun S."/>
            <person name="Springer D."/>
            <person name="Dromer F."/>
            <person name="Young S.K."/>
            <person name="Zeng Q."/>
            <person name="Gargeya S."/>
            <person name="Fitzgerald M."/>
            <person name="Abouelleil A."/>
            <person name="Alvarado L."/>
            <person name="Berlin A.M."/>
            <person name="Chapman S.B."/>
            <person name="Dewar J."/>
            <person name="Goldberg J."/>
            <person name="Griggs A."/>
            <person name="Gujja S."/>
            <person name="Hansen M."/>
            <person name="Howarth C."/>
            <person name="Imamovic A."/>
            <person name="Larimer J."/>
            <person name="McCowan C."/>
            <person name="Murphy C."/>
            <person name="Pearson M."/>
            <person name="Priest M."/>
            <person name="Roberts A."/>
            <person name="Saif S."/>
            <person name="Shea T."/>
            <person name="Sykes S."/>
            <person name="Wortman J."/>
            <person name="Nusbaum C."/>
            <person name="Birren B."/>
        </authorList>
    </citation>
    <scope>NUCLEOTIDE SEQUENCE [LARGE SCALE GENOMIC DNA]</scope>
    <source>
        <strain evidence="13">CBS 10117</strain>
    </source>
</reference>
<feature type="domain" description="Acyl-CoA oxidase/dehydrogenase middle" evidence="11">
    <location>
        <begin position="165"/>
        <end position="260"/>
    </location>
</feature>
<dbReference type="PANTHER" id="PTHR42807">
    <property type="entry name" value="GLUTARYL-COA DEHYDROGENASE, MITOCHONDRIAL"/>
    <property type="match status" value="1"/>
</dbReference>
<comment type="cofactor">
    <cofactor evidence="1 9">
        <name>FAD</name>
        <dbReference type="ChEBI" id="CHEBI:57692"/>
    </cofactor>
</comment>
<dbReference type="Pfam" id="PF02771">
    <property type="entry name" value="Acyl-CoA_dh_N"/>
    <property type="match status" value="1"/>
</dbReference>
<dbReference type="Gene3D" id="1.10.540.10">
    <property type="entry name" value="Acyl-CoA dehydrogenase/oxidase, N-terminal domain"/>
    <property type="match status" value="1"/>
</dbReference>
<feature type="domain" description="Acyl-CoA dehydrogenase/oxidase C-terminal" evidence="10">
    <location>
        <begin position="273"/>
        <end position="419"/>
    </location>
</feature>
<keyword evidence="15" id="KW-1185">Reference proteome</keyword>
<dbReference type="InterPro" id="IPR006091">
    <property type="entry name" value="Acyl-CoA_Oxase/DH_mid-dom"/>
</dbReference>
<evidence type="ECO:0000256" key="8">
    <source>
        <dbReference type="ARBA" id="ARBA00023128"/>
    </source>
</evidence>
<dbReference type="STRING" id="1296121.A0A1A5ZXF2"/>
<evidence type="ECO:0000256" key="9">
    <source>
        <dbReference type="RuleBase" id="RU362125"/>
    </source>
</evidence>
<keyword evidence="5 9" id="KW-0274">FAD</keyword>
<comment type="similarity">
    <text evidence="3 9">Belongs to the acyl-CoA dehydrogenase family.</text>
</comment>
<evidence type="ECO:0000259" key="10">
    <source>
        <dbReference type="Pfam" id="PF00441"/>
    </source>
</evidence>
<dbReference type="Gene3D" id="2.40.110.10">
    <property type="entry name" value="Butyryl-CoA Dehydrogenase, subunit A, domain 2"/>
    <property type="match status" value="1"/>
</dbReference>
<dbReference type="EMBL" id="KI894035">
    <property type="protein sequence ID" value="OBR82486.1"/>
    <property type="molecule type" value="Genomic_DNA"/>
</dbReference>
<dbReference type="EMBL" id="CP144540">
    <property type="protein sequence ID" value="WWC65807.1"/>
    <property type="molecule type" value="Genomic_DNA"/>
</dbReference>
<dbReference type="GO" id="GO:0005759">
    <property type="term" value="C:mitochondrial matrix"/>
    <property type="evidence" value="ECO:0007669"/>
    <property type="project" value="UniProtKB-SubCell"/>
</dbReference>
<gene>
    <name evidence="13" type="ORF">I303_07246</name>
    <name evidence="14" type="ORF">I303_108429</name>
</gene>
<dbReference type="GO" id="GO:0004361">
    <property type="term" value="F:glutaryl-CoA dehydrogenase activity"/>
    <property type="evidence" value="ECO:0007669"/>
    <property type="project" value="TreeGrafter"/>
</dbReference>
<evidence type="ECO:0000256" key="7">
    <source>
        <dbReference type="ARBA" id="ARBA00023002"/>
    </source>
</evidence>
<evidence type="ECO:0000256" key="3">
    <source>
        <dbReference type="ARBA" id="ARBA00009347"/>
    </source>
</evidence>
<feature type="domain" description="Acyl-CoA dehydrogenase/oxidase N-terminal" evidence="12">
    <location>
        <begin position="50"/>
        <end position="161"/>
    </location>
</feature>
<dbReference type="Gene3D" id="1.20.140.10">
    <property type="entry name" value="Butyryl-CoA Dehydrogenase, subunit A, domain 3"/>
    <property type="match status" value="1"/>
</dbReference>
<dbReference type="RefSeq" id="XP_018260328.1">
    <property type="nucleotide sequence ID" value="XM_018410519.1"/>
</dbReference>
<dbReference type="FunFam" id="1.10.540.10:FF:000003">
    <property type="entry name" value="glutaryl-CoA dehydrogenase, mitochondrial"/>
    <property type="match status" value="1"/>
</dbReference>
<dbReference type="InterPro" id="IPR013786">
    <property type="entry name" value="AcylCoA_DH/ox_N"/>
</dbReference>
<dbReference type="Pfam" id="PF00441">
    <property type="entry name" value="Acyl-CoA_dh_1"/>
    <property type="match status" value="1"/>
</dbReference>
<dbReference type="InterPro" id="IPR052033">
    <property type="entry name" value="Glutaryl-CoA_DH_mitochondrial"/>
</dbReference>
<evidence type="ECO:0000256" key="2">
    <source>
        <dbReference type="ARBA" id="ARBA00004305"/>
    </source>
</evidence>
<dbReference type="InterPro" id="IPR009100">
    <property type="entry name" value="AcylCoA_DH/oxidase_NM_dom_sf"/>
</dbReference>
<proteinExistence type="inferred from homology"/>